<keyword evidence="3" id="KW-1185">Reference proteome</keyword>
<organism evidence="2 3">
    <name type="scientific">Bursaphelenchus xylophilus</name>
    <name type="common">Pinewood nematode worm</name>
    <name type="synonym">Aphelenchoides xylophilus</name>
    <dbReference type="NCBI Taxonomy" id="6326"/>
    <lineage>
        <taxon>Eukaryota</taxon>
        <taxon>Metazoa</taxon>
        <taxon>Ecdysozoa</taxon>
        <taxon>Nematoda</taxon>
        <taxon>Chromadorea</taxon>
        <taxon>Rhabditida</taxon>
        <taxon>Tylenchina</taxon>
        <taxon>Tylenchomorpha</taxon>
        <taxon>Aphelenchoidea</taxon>
        <taxon>Aphelenchoididae</taxon>
        <taxon>Bursaphelenchus</taxon>
    </lineage>
</organism>
<feature type="region of interest" description="Disordered" evidence="1">
    <location>
        <begin position="17"/>
        <end position="41"/>
    </location>
</feature>
<evidence type="ECO:0000313" key="3">
    <source>
        <dbReference type="Proteomes" id="UP000659654"/>
    </source>
</evidence>
<evidence type="ECO:0000313" key="2">
    <source>
        <dbReference type="EMBL" id="CAD5234857.1"/>
    </source>
</evidence>
<dbReference type="Proteomes" id="UP000659654">
    <property type="component" value="Unassembled WGS sequence"/>
</dbReference>
<comment type="caution">
    <text evidence="2">The sequence shown here is derived from an EMBL/GenBank/DDBJ whole genome shotgun (WGS) entry which is preliminary data.</text>
</comment>
<protein>
    <submittedName>
        <fullName evidence="2">(pine wood nematode) hypothetical protein</fullName>
    </submittedName>
</protein>
<dbReference type="AlphaFoldDB" id="A0A7I8X2B2"/>
<accession>A0A7I8X2B2</accession>
<evidence type="ECO:0000256" key="1">
    <source>
        <dbReference type="SAM" id="MobiDB-lite"/>
    </source>
</evidence>
<proteinExistence type="predicted"/>
<sequence length="71" mass="7586">MPSRSCPEVRKGFCSQHGASITGKGNGNNVLKKPGPPGGDYSALEEMENQEVIGMDRTMTPISAGFEARYP</sequence>
<dbReference type="Proteomes" id="UP000582659">
    <property type="component" value="Unassembled WGS sequence"/>
</dbReference>
<dbReference type="EMBL" id="CAJFCV020000006">
    <property type="protein sequence ID" value="CAG9130878.1"/>
    <property type="molecule type" value="Genomic_DNA"/>
</dbReference>
<reference evidence="2" key="1">
    <citation type="submission" date="2020-09" db="EMBL/GenBank/DDBJ databases">
        <authorList>
            <person name="Kikuchi T."/>
        </authorList>
    </citation>
    <scope>NUCLEOTIDE SEQUENCE</scope>
    <source>
        <strain evidence="2">Ka4C1</strain>
    </source>
</reference>
<dbReference type="EMBL" id="CAJFDI010000006">
    <property type="protein sequence ID" value="CAD5234857.1"/>
    <property type="molecule type" value="Genomic_DNA"/>
</dbReference>
<gene>
    <name evidence="2" type="ORF">BXYJ_LOCUS14948</name>
</gene>
<name>A0A7I8X2B2_BURXY</name>